<evidence type="ECO:0000256" key="2">
    <source>
        <dbReference type="ARBA" id="ARBA00022801"/>
    </source>
</evidence>
<sequence length="218" mass="24097">MTIRRHEIRLFGRPVVATEYHGEFLLLRPASADARLPASFGARLSSRRPEFCDEVIATEREICLKLNDRYTEQGLQALNSIPADDAGAADGRAVRLPVRFGDSPDWDRVCRHTGLTREEYQTELLRCHLSVAMIGFLPGFVYLKGLPDRLQVPRKESPDRRAAANSFAVGGAYAGIYSLESPAGWNVLGEVGVNVLRLDQLPPVSLQPGDVVTLTERA</sequence>
<dbReference type="SMART" id="SM00796">
    <property type="entry name" value="AHS1"/>
    <property type="match status" value="1"/>
</dbReference>
<evidence type="ECO:0000256" key="3">
    <source>
        <dbReference type="ARBA" id="ARBA00022840"/>
    </source>
</evidence>
<feature type="domain" description="Carboxyltransferase" evidence="4">
    <location>
        <begin position="6"/>
        <end position="206"/>
    </location>
</feature>
<dbReference type="KEGG" id="acaf:CA12_27270"/>
<gene>
    <name evidence="5" type="primary">kipI</name>
    <name evidence="5" type="ORF">CA12_27270</name>
</gene>
<dbReference type="RefSeq" id="WP_145359477.1">
    <property type="nucleotide sequence ID" value="NZ_CP036265.1"/>
</dbReference>
<dbReference type="OrthoDB" id="9778567at2"/>
<keyword evidence="6" id="KW-1185">Reference proteome</keyword>
<dbReference type="GO" id="GO:0005524">
    <property type="term" value="F:ATP binding"/>
    <property type="evidence" value="ECO:0007669"/>
    <property type="project" value="UniProtKB-KW"/>
</dbReference>
<accession>A0A517PB98</accession>
<reference evidence="5 6" key="1">
    <citation type="submission" date="2019-02" db="EMBL/GenBank/DDBJ databases">
        <title>Deep-cultivation of Planctomycetes and their phenomic and genomic characterization uncovers novel biology.</title>
        <authorList>
            <person name="Wiegand S."/>
            <person name="Jogler M."/>
            <person name="Boedeker C."/>
            <person name="Pinto D."/>
            <person name="Vollmers J."/>
            <person name="Rivas-Marin E."/>
            <person name="Kohn T."/>
            <person name="Peeters S.H."/>
            <person name="Heuer A."/>
            <person name="Rast P."/>
            <person name="Oberbeckmann S."/>
            <person name="Bunk B."/>
            <person name="Jeske O."/>
            <person name="Meyerdierks A."/>
            <person name="Storesund J.E."/>
            <person name="Kallscheuer N."/>
            <person name="Luecker S."/>
            <person name="Lage O.M."/>
            <person name="Pohl T."/>
            <person name="Merkel B.J."/>
            <person name="Hornburger P."/>
            <person name="Mueller R.-W."/>
            <person name="Bruemmer F."/>
            <person name="Labrenz M."/>
            <person name="Spormann A.M."/>
            <person name="Op den Camp H."/>
            <person name="Overmann J."/>
            <person name="Amann R."/>
            <person name="Jetten M.S.M."/>
            <person name="Mascher T."/>
            <person name="Medema M.H."/>
            <person name="Devos D.P."/>
            <person name="Kaster A.-K."/>
            <person name="Ovreas L."/>
            <person name="Rohde M."/>
            <person name="Galperin M.Y."/>
            <person name="Jogler C."/>
        </authorList>
    </citation>
    <scope>NUCLEOTIDE SEQUENCE [LARGE SCALE GENOMIC DNA]</scope>
    <source>
        <strain evidence="5 6">CA12</strain>
    </source>
</reference>
<dbReference type="EMBL" id="CP036265">
    <property type="protein sequence ID" value="QDT16621.1"/>
    <property type="molecule type" value="Genomic_DNA"/>
</dbReference>
<evidence type="ECO:0000259" key="4">
    <source>
        <dbReference type="SMART" id="SM00796"/>
    </source>
</evidence>
<dbReference type="PANTHER" id="PTHR34698">
    <property type="entry name" value="5-OXOPROLINASE SUBUNIT B"/>
    <property type="match status" value="1"/>
</dbReference>
<dbReference type="InterPro" id="IPR010016">
    <property type="entry name" value="PxpB"/>
</dbReference>
<organism evidence="5 6">
    <name type="scientific">Alienimonas californiensis</name>
    <dbReference type="NCBI Taxonomy" id="2527989"/>
    <lineage>
        <taxon>Bacteria</taxon>
        <taxon>Pseudomonadati</taxon>
        <taxon>Planctomycetota</taxon>
        <taxon>Planctomycetia</taxon>
        <taxon>Planctomycetales</taxon>
        <taxon>Planctomycetaceae</taxon>
        <taxon>Alienimonas</taxon>
    </lineage>
</organism>
<dbReference type="AlphaFoldDB" id="A0A517PB98"/>
<protein>
    <submittedName>
        <fullName evidence="5">Kinase A inhibitor</fullName>
    </submittedName>
</protein>
<dbReference type="Gene3D" id="2.40.100.10">
    <property type="entry name" value="Cyclophilin-like"/>
    <property type="match status" value="1"/>
</dbReference>
<dbReference type="Pfam" id="PF02682">
    <property type="entry name" value="CT_C_D"/>
    <property type="match status" value="1"/>
</dbReference>
<dbReference type="PANTHER" id="PTHR34698:SF2">
    <property type="entry name" value="5-OXOPROLINASE SUBUNIT B"/>
    <property type="match status" value="1"/>
</dbReference>
<name>A0A517PB98_9PLAN</name>
<keyword evidence="2" id="KW-0378">Hydrolase</keyword>
<dbReference type="Proteomes" id="UP000318741">
    <property type="component" value="Chromosome"/>
</dbReference>
<evidence type="ECO:0000313" key="5">
    <source>
        <dbReference type="EMBL" id="QDT16621.1"/>
    </source>
</evidence>
<dbReference type="InterPro" id="IPR003833">
    <property type="entry name" value="CT_C_D"/>
</dbReference>
<keyword evidence="3" id="KW-0067">ATP-binding</keyword>
<evidence type="ECO:0000313" key="6">
    <source>
        <dbReference type="Proteomes" id="UP000318741"/>
    </source>
</evidence>
<dbReference type="GO" id="GO:0016787">
    <property type="term" value="F:hydrolase activity"/>
    <property type="evidence" value="ECO:0007669"/>
    <property type="project" value="UniProtKB-KW"/>
</dbReference>
<proteinExistence type="predicted"/>
<dbReference type="SUPFAM" id="SSF50891">
    <property type="entry name" value="Cyclophilin-like"/>
    <property type="match status" value="1"/>
</dbReference>
<keyword evidence="1" id="KW-0547">Nucleotide-binding</keyword>
<dbReference type="InterPro" id="IPR029000">
    <property type="entry name" value="Cyclophilin-like_dom_sf"/>
</dbReference>
<evidence type="ECO:0000256" key="1">
    <source>
        <dbReference type="ARBA" id="ARBA00022741"/>
    </source>
</evidence>